<name>A0A5C4UTK8_9ACTN</name>
<accession>A0A5C4UTK8</accession>
<comment type="caution">
    <text evidence="1">The sequence shown here is derived from an EMBL/GenBank/DDBJ whole genome shotgun (WGS) entry which is preliminary data.</text>
</comment>
<organism evidence="1 2">
    <name type="scientific">Nonomuraea phyllanthi</name>
    <dbReference type="NCBI Taxonomy" id="2219224"/>
    <lineage>
        <taxon>Bacteria</taxon>
        <taxon>Bacillati</taxon>
        <taxon>Actinomycetota</taxon>
        <taxon>Actinomycetes</taxon>
        <taxon>Streptosporangiales</taxon>
        <taxon>Streptosporangiaceae</taxon>
        <taxon>Nonomuraea</taxon>
    </lineage>
</organism>
<gene>
    <name evidence="1" type="ORF">FH608_050440</name>
</gene>
<evidence type="ECO:0000313" key="1">
    <source>
        <dbReference type="EMBL" id="KAB8182133.1"/>
    </source>
</evidence>
<evidence type="ECO:0000313" key="2">
    <source>
        <dbReference type="Proteomes" id="UP000312512"/>
    </source>
</evidence>
<dbReference type="EMBL" id="VDLX02000042">
    <property type="protein sequence ID" value="KAB8182133.1"/>
    <property type="molecule type" value="Genomic_DNA"/>
</dbReference>
<keyword evidence="2" id="KW-1185">Reference proteome</keyword>
<dbReference type="OrthoDB" id="4546548at2"/>
<reference evidence="1 2" key="1">
    <citation type="submission" date="2019-10" db="EMBL/GenBank/DDBJ databases">
        <title>Nonomuraea sp. nov., isolated from Phyllanthus amarus.</title>
        <authorList>
            <person name="Klykleung N."/>
            <person name="Tanasupawat S."/>
        </authorList>
    </citation>
    <scope>NUCLEOTIDE SEQUENCE [LARGE SCALE GENOMIC DNA]</scope>
    <source>
        <strain evidence="1 2">PA1-10</strain>
    </source>
</reference>
<dbReference type="AlphaFoldDB" id="A0A5C4UTK8"/>
<protein>
    <submittedName>
        <fullName evidence="1">Transposase</fullName>
    </submittedName>
</protein>
<dbReference type="Proteomes" id="UP000312512">
    <property type="component" value="Unassembled WGS sequence"/>
</dbReference>
<dbReference type="RefSeq" id="WP_139638352.1">
    <property type="nucleotide sequence ID" value="NZ_VDLX02000042.1"/>
</dbReference>
<proteinExistence type="predicted"/>
<sequence length="42" mass="4733">MLWRTRAKVPWQDLPSRFGSWETVHGRHPADQGMGVGVEGAE</sequence>